<keyword evidence="3" id="KW-1185">Reference proteome</keyword>
<feature type="region of interest" description="Disordered" evidence="1">
    <location>
        <begin position="1"/>
        <end position="43"/>
    </location>
</feature>
<sequence>MTTNDVTPAATTPPPRHYGGRGGGRGRGRENVDGGGGMEGENEGILNVWGEGRVVEKMLTGGGVKGSGFRGGGRKRGGGTQSPPHLPMKQPLLAWVTSDSEPHLTLFINTHWSSTLVPPYLYKPLLHLRAPSINGHQQWSSTLVPPDSNSHFFTSELLLLLAINTVPRLWCLLTLPATSSPQNSFYQWPSTQFLDFSACRPQSSSTSLPQTFFLQ</sequence>
<comment type="caution">
    <text evidence="2">The sequence shown here is derived from an EMBL/GenBank/DDBJ whole genome shotgun (WGS) entry which is preliminary data.</text>
</comment>
<reference evidence="2" key="1">
    <citation type="submission" date="2023-11" db="EMBL/GenBank/DDBJ databases">
        <title>Genome assemblies of two species of porcelain crab, Petrolisthes cinctipes and Petrolisthes manimaculis (Anomura: Porcellanidae).</title>
        <authorList>
            <person name="Angst P."/>
        </authorList>
    </citation>
    <scope>NUCLEOTIDE SEQUENCE</scope>
    <source>
        <strain evidence="2">PB745_02</strain>
        <tissue evidence="2">Gill</tissue>
    </source>
</reference>
<gene>
    <name evidence="2" type="ORF">Pmani_032559</name>
</gene>
<evidence type="ECO:0000313" key="2">
    <source>
        <dbReference type="EMBL" id="KAK4294850.1"/>
    </source>
</evidence>
<name>A0AAE1NTF3_9EUCA</name>
<proteinExistence type="predicted"/>
<protein>
    <submittedName>
        <fullName evidence="2">Uncharacterized protein</fullName>
    </submittedName>
</protein>
<organism evidence="2 3">
    <name type="scientific">Petrolisthes manimaculis</name>
    <dbReference type="NCBI Taxonomy" id="1843537"/>
    <lineage>
        <taxon>Eukaryota</taxon>
        <taxon>Metazoa</taxon>
        <taxon>Ecdysozoa</taxon>
        <taxon>Arthropoda</taxon>
        <taxon>Crustacea</taxon>
        <taxon>Multicrustacea</taxon>
        <taxon>Malacostraca</taxon>
        <taxon>Eumalacostraca</taxon>
        <taxon>Eucarida</taxon>
        <taxon>Decapoda</taxon>
        <taxon>Pleocyemata</taxon>
        <taxon>Anomura</taxon>
        <taxon>Galatheoidea</taxon>
        <taxon>Porcellanidae</taxon>
        <taxon>Petrolisthes</taxon>
    </lineage>
</organism>
<feature type="compositionally biased region" description="Gly residues" evidence="1">
    <location>
        <begin position="60"/>
        <end position="71"/>
    </location>
</feature>
<dbReference type="Proteomes" id="UP001292094">
    <property type="component" value="Unassembled WGS sequence"/>
</dbReference>
<evidence type="ECO:0000313" key="3">
    <source>
        <dbReference type="Proteomes" id="UP001292094"/>
    </source>
</evidence>
<dbReference type="AlphaFoldDB" id="A0AAE1NTF3"/>
<feature type="compositionally biased region" description="Polar residues" evidence="1">
    <location>
        <begin position="1"/>
        <end position="10"/>
    </location>
</feature>
<dbReference type="EMBL" id="JAWZYT010004192">
    <property type="protein sequence ID" value="KAK4294850.1"/>
    <property type="molecule type" value="Genomic_DNA"/>
</dbReference>
<accession>A0AAE1NTF3</accession>
<feature type="region of interest" description="Disordered" evidence="1">
    <location>
        <begin position="60"/>
        <end position="87"/>
    </location>
</feature>
<evidence type="ECO:0000256" key="1">
    <source>
        <dbReference type="SAM" id="MobiDB-lite"/>
    </source>
</evidence>